<reference evidence="3" key="1">
    <citation type="journal article" date="2000" name="Immunogenetics">
        <title>Cloning and sequencing of the horse and sheep high-affinity IgE receptor alpha chain cDNA.</title>
        <authorList>
            <person name="McAleese S.M."/>
            <person name="Halliwell R.E."/>
            <person name="Miller H.R."/>
        </authorList>
    </citation>
    <scope>NUCLEOTIDE SEQUENCE</scope>
    <source>
        <strain evidence="3">1</strain>
        <tissue evidence="3">Bronchoalveolar lavage fluid</tissue>
    </source>
</reference>
<sequence>MPAPMGSPALLWITFLLFSLDGVPAAIRKSTVSLNPPWNRIFRGENVTLTCNKNKPLKGNSTEWTYNNTTLEVTTSSLNITNASHRSSGEYRCRNNDLNLSEAVHLEVFSDWLLLQASAEEVIEGKALVLRCRGWKDWDVFKVIYYKDGKPLEYWYENKNISIESATTENSGTYYCEGAFNFKRTSERYTSDYLNITVKKAEQSKRYWLQFIIPLLVVILFAVDTGLFVSTQQQLTFLLKIKRTRRGRKLMDPHP</sequence>
<evidence type="ECO:0000256" key="1">
    <source>
        <dbReference type="ARBA" id="ARBA00022729"/>
    </source>
</evidence>
<protein>
    <submittedName>
        <fullName evidence="3">High affinity immunoglobulin E receptor alpha subunit</fullName>
    </submittedName>
</protein>
<dbReference type="InterPro" id="IPR050488">
    <property type="entry name" value="Ig_Fc_receptor"/>
</dbReference>
<dbReference type="SMART" id="SM00409">
    <property type="entry name" value="IG"/>
    <property type="match status" value="2"/>
</dbReference>
<dbReference type="STRING" id="9796.ENSECAP00000006700"/>
<dbReference type="PANTHER" id="PTHR11481:SF12">
    <property type="entry name" value="HIGH AFFINITY IMMUNOGLOBULIN EPSILON RECEPTOR SUBUNIT ALPHA"/>
    <property type="match status" value="1"/>
</dbReference>
<dbReference type="Gene3D" id="2.60.40.10">
    <property type="entry name" value="Immunoglobulins"/>
    <property type="match status" value="2"/>
</dbReference>
<dbReference type="EMBL" id="Y18204">
    <property type="protein sequence ID" value="CAB40387.1"/>
    <property type="molecule type" value="mRNA"/>
</dbReference>
<proteinExistence type="evidence at transcript level"/>
<organism evidence="3">
    <name type="scientific">Equus caballus</name>
    <name type="common">Horse</name>
    <dbReference type="NCBI Taxonomy" id="9796"/>
    <lineage>
        <taxon>Eukaryota</taxon>
        <taxon>Metazoa</taxon>
        <taxon>Chordata</taxon>
        <taxon>Craniata</taxon>
        <taxon>Vertebrata</taxon>
        <taxon>Euteleostomi</taxon>
        <taxon>Mammalia</taxon>
        <taxon>Eutheria</taxon>
        <taxon>Laurasiatheria</taxon>
        <taxon>Perissodactyla</taxon>
        <taxon>Equidae</taxon>
        <taxon>Equus</taxon>
    </lineage>
</organism>
<dbReference type="FunCoup" id="Q8MI30">
    <property type="interactions" value="9"/>
</dbReference>
<evidence type="ECO:0000256" key="2">
    <source>
        <dbReference type="ARBA" id="ARBA00023157"/>
    </source>
</evidence>
<dbReference type="SMR" id="Q8MI30"/>
<dbReference type="Pfam" id="PF13927">
    <property type="entry name" value="Ig_3"/>
    <property type="match status" value="1"/>
</dbReference>
<dbReference type="InterPro" id="IPR036179">
    <property type="entry name" value="Ig-like_dom_sf"/>
</dbReference>
<keyword evidence="2" id="KW-1015">Disulfide bond</keyword>
<keyword evidence="3" id="KW-0675">Receptor</keyword>
<dbReference type="PROSITE" id="PS50835">
    <property type="entry name" value="IG_LIKE"/>
    <property type="match status" value="2"/>
</dbReference>
<keyword evidence="1" id="KW-0732">Signal</keyword>
<dbReference type="ExpressionAtlas" id="Q8MI30">
    <property type="expression patterns" value="baseline"/>
</dbReference>
<dbReference type="HOGENOM" id="CLU_023383_1_0_1"/>
<dbReference type="Pfam" id="PF13895">
    <property type="entry name" value="Ig_2"/>
    <property type="match status" value="1"/>
</dbReference>
<dbReference type="PaxDb" id="9796-ENSECAP00000006700"/>
<dbReference type="InterPro" id="IPR007110">
    <property type="entry name" value="Ig-like_dom"/>
</dbReference>
<dbReference type="InterPro" id="IPR003599">
    <property type="entry name" value="Ig_sub"/>
</dbReference>
<dbReference type="PANTHER" id="PTHR11481">
    <property type="entry name" value="IMMUNOGLOBULIN FC RECEPTOR"/>
    <property type="match status" value="1"/>
</dbReference>
<dbReference type="CTD" id="2205"/>
<gene>
    <name evidence="4" type="primary">FCER1A</name>
</gene>
<dbReference type="GeneID" id="100057308"/>
<dbReference type="SMART" id="SM00408">
    <property type="entry name" value="IGc2"/>
    <property type="match status" value="2"/>
</dbReference>
<dbReference type="SUPFAM" id="SSF48726">
    <property type="entry name" value="Immunoglobulin"/>
    <property type="match status" value="2"/>
</dbReference>
<dbReference type="FunFam" id="2.60.40.10:FF:000217">
    <property type="entry name" value="High affinity immunoglobulin gamma Fc receptor I"/>
    <property type="match status" value="1"/>
</dbReference>
<dbReference type="VGNC" id="VGNC:17972">
    <property type="gene designation" value="FCER1A"/>
</dbReference>
<dbReference type="RefSeq" id="NP_001093237.1">
    <property type="nucleotide sequence ID" value="NM_001099767.2"/>
</dbReference>
<dbReference type="InterPro" id="IPR003598">
    <property type="entry name" value="Ig_sub2"/>
</dbReference>
<dbReference type="OMA" id="LIRCHSW"/>
<dbReference type="InterPro" id="IPR013783">
    <property type="entry name" value="Ig-like_fold"/>
</dbReference>
<dbReference type="KEGG" id="ecb:100057308"/>
<name>Q8MI30_HORSE</name>
<dbReference type="Bgee" id="ENSECAG00000008710">
    <property type="expression patterns" value="Expressed in leukocyte and 15 other cell types or tissues"/>
</dbReference>
<dbReference type="AlphaFoldDB" id="Q8MI30"/>
<dbReference type="OrthoDB" id="8954737at2759"/>
<dbReference type="CDD" id="cd05753">
    <property type="entry name" value="Ig2_FcgammaR_like"/>
    <property type="match status" value="1"/>
</dbReference>
<evidence type="ECO:0000313" key="3">
    <source>
        <dbReference type="EMBL" id="CAB40387.1"/>
    </source>
</evidence>
<evidence type="ECO:0000313" key="4">
    <source>
        <dbReference type="VGNC" id="VGNC:17972"/>
    </source>
</evidence>
<accession>Q8MI30</accession>